<feature type="transmembrane region" description="Helical" evidence="1">
    <location>
        <begin position="272"/>
        <end position="292"/>
    </location>
</feature>
<feature type="transmembrane region" description="Helical" evidence="1">
    <location>
        <begin position="353"/>
        <end position="374"/>
    </location>
</feature>
<feature type="transmembrane region" description="Helical" evidence="1">
    <location>
        <begin position="386"/>
        <end position="405"/>
    </location>
</feature>
<proteinExistence type="predicted"/>
<reference evidence="2 3" key="1">
    <citation type="submission" date="2022-12" db="EMBL/GenBank/DDBJ databases">
        <title>Dasania phycosphaerae sp. nov., isolated from particulate material of the south coast of Korea.</title>
        <authorList>
            <person name="Jiang Y."/>
        </authorList>
    </citation>
    <scope>NUCLEOTIDE SEQUENCE [LARGE SCALE GENOMIC DNA]</scope>
    <source>
        <strain evidence="2 3">GY-19</strain>
    </source>
</reference>
<evidence type="ECO:0000313" key="3">
    <source>
        <dbReference type="Proteomes" id="UP001069090"/>
    </source>
</evidence>
<keyword evidence="1" id="KW-1133">Transmembrane helix</keyword>
<accession>A0A9J6RGL4</accession>
<keyword evidence="1" id="KW-0812">Transmembrane</keyword>
<dbReference type="Proteomes" id="UP001069090">
    <property type="component" value="Unassembled WGS sequence"/>
</dbReference>
<feature type="transmembrane region" description="Helical" evidence="1">
    <location>
        <begin position="6"/>
        <end position="25"/>
    </location>
</feature>
<dbReference type="RefSeq" id="WP_258329933.1">
    <property type="nucleotide sequence ID" value="NZ_JAPTGG010000001.1"/>
</dbReference>
<sequence length="483" mass="54055">MNYTDSPLLFSIAVGLAALVIMYLFRIQAQRLIEQFFRVLQKQFRLLSKICIRSEQRVRLRHYEVTKALVEVLSQRRVQRRYGDIEARVAKELAYYKGKSKVVSQHLQTLQKDYEDSAHIPPPSPDWVAAVESIAQIEGDERNSEVMAKILADMHNTVQLHQQDAMREHRWSVSNRHKLLAELEPQWRRLGQLLAATENKSATLQRDIRRLDQEMCRYELLTAGNGQGFMASVLARFFLASLLMFIAALVGFYNSQLLLLPFAQQLGSSLSLSLPVLTMHSAMLILAAVLLCETTGATHMLPLLAPLRRWLKNSLAAMAGLMILALSLLSASWAGGMETMAGVMQADLQQWSLAIMSFFACWLFAAVVIPLEYAVQTFRPVLSSSLQLLLYCASVLFRVLASLSVELGRLVMRLYDAVIFIPLQLDAKISARLQQSKPGDKAALGSAISGLEPTSMTFNEEQVDCGNVTQIDFAGYAKKGEGQ</sequence>
<comment type="caution">
    <text evidence="2">The sequence shown here is derived from an EMBL/GenBank/DDBJ whole genome shotgun (WGS) entry which is preliminary data.</text>
</comment>
<evidence type="ECO:0000313" key="2">
    <source>
        <dbReference type="EMBL" id="MCZ0863790.1"/>
    </source>
</evidence>
<name>A0A9J6RGL4_9GAMM</name>
<gene>
    <name evidence="2" type="ORF">O0V09_01175</name>
</gene>
<keyword evidence="3" id="KW-1185">Reference proteome</keyword>
<dbReference type="EMBL" id="JAPTGG010000001">
    <property type="protein sequence ID" value="MCZ0863790.1"/>
    <property type="molecule type" value="Genomic_DNA"/>
</dbReference>
<protein>
    <submittedName>
        <fullName evidence="2">Uncharacterized protein</fullName>
    </submittedName>
</protein>
<feature type="transmembrane region" description="Helical" evidence="1">
    <location>
        <begin position="233"/>
        <end position="252"/>
    </location>
</feature>
<feature type="transmembrane region" description="Helical" evidence="1">
    <location>
        <begin position="313"/>
        <end position="333"/>
    </location>
</feature>
<organism evidence="2 3">
    <name type="scientific">Dasania phycosphaerae</name>
    <dbReference type="NCBI Taxonomy" id="2950436"/>
    <lineage>
        <taxon>Bacteria</taxon>
        <taxon>Pseudomonadati</taxon>
        <taxon>Pseudomonadota</taxon>
        <taxon>Gammaproteobacteria</taxon>
        <taxon>Cellvibrionales</taxon>
        <taxon>Spongiibacteraceae</taxon>
        <taxon>Dasania</taxon>
    </lineage>
</organism>
<evidence type="ECO:0000256" key="1">
    <source>
        <dbReference type="SAM" id="Phobius"/>
    </source>
</evidence>
<keyword evidence="1" id="KW-0472">Membrane</keyword>
<dbReference type="AlphaFoldDB" id="A0A9J6RGL4"/>